<gene>
    <name evidence="5" type="ORF">F8568_030010</name>
</gene>
<dbReference type="Gene3D" id="3.90.780.10">
    <property type="entry name" value="5'-Nucleotidase, C-terminal domain"/>
    <property type="match status" value="1"/>
</dbReference>
<dbReference type="InterPro" id="IPR004843">
    <property type="entry name" value="Calcineurin-like_PHP"/>
</dbReference>
<dbReference type="GO" id="GO:0009166">
    <property type="term" value="P:nucleotide catabolic process"/>
    <property type="evidence" value="ECO:0007669"/>
    <property type="project" value="InterPro"/>
</dbReference>
<keyword evidence="2" id="KW-0547">Nucleotide-binding</keyword>
<sequence>MIRRRTLLAGAAAVVTALGLAAAPASAHPKPPASVRLLALNDFHGNLEPPTGSSGTAIDENGNSVPAGGAAYIAAHLKQLRDRDTLTVAQGDLIGASPLISAAFHDEPSIQFMNDIGLTASAVGNHEFDEGYEELLRIQNGGCHPVDGCSPAGKWKGADFDYLAANVLLEKKNKPILDPWTIRRVNGVKVGFIGVVTKTTPTIVTADGIKGLRFDDEVAAANKAAKELKKRGVHAMVLLVHEGDNVNAGEKPDDCGVVPGAGTRIAQQADPDIDVVLAGHTHQQYICTVKGPDGRPRLYSSGSSFGRVITQVDFKVDQRTDDIVRSSMTADNHVVTRDIAPDPATQKFVQTWKDRVSVIADKPVGKITADLTRAPSAAGETALGDVIADSQLAAMKDKGAQVALMNPGGVRTDLTYKASGSEGDGVVTYGEAFAVQPFSNVLGVTSLTGAQLDALLEQQWTSAGEKILQPSANLHFTIDRSKPVGDRVSNITVDGTAVDPAATYKVAANNFLLGGGDGFTTFTQGKDQVLGPIDLDGFVTYLGAQGTIAPPTLTRISGN</sequence>
<dbReference type="Pfam" id="PF00149">
    <property type="entry name" value="Metallophos"/>
    <property type="match status" value="1"/>
</dbReference>
<evidence type="ECO:0000259" key="4">
    <source>
        <dbReference type="Pfam" id="PF02872"/>
    </source>
</evidence>
<dbReference type="SUPFAM" id="SSF55816">
    <property type="entry name" value="5'-nucleotidase (syn. UDP-sugar hydrolase), C-terminal domain"/>
    <property type="match status" value="1"/>
</dbReference>
<dbReference type="PROSITE" id="PS51318">
    <property type="entry name" value="TAT"/>
    <property type="match status" value="1"/>
</dbReference>
<evidence type="ECO:0000256" key="2">
    <source>
        <dbReference type="RuleBase" id="RU362119"/>
    </source>
</evidence>
<dbReference type="PANTHER" id="PTHR11575">
    <property type="entry name" value="5'-NUCLEOTIDASE-RELATED"/>
    <property type="match status" value="1"/>
</dbReference>
<dbReference type="SUPFAM" id="SSF56300">
    <property type="entry name" value="Metallo-dependent phosphatases"/>
    <property type="match status" value="1"/>
</dbReference>
<keyword evidence="6" id="KW-1185">Reference proteome</keyword>
<name>A0A6I4MLW1_9ACTN</name>
<accession>A0A6I4MLW1</accession>
<dbReference type="EMBL" id="WBMS02000028">
    <property type="protein sequence ID" value="MWA04541.1"/>
    <property type="molecule type" value="Genomic_DNA"/>
</dbReference>
<dbReference type="AlphaFoldDB" id="A0A6I4MLW1"/>
<dbReference type="Gene3D" id="3.60.21.10">
    <property type="match status" value="1"/>
</dbReference>
<dbReference type="PRINTS" id="PR01607">
    <property type="entry name" value="APYRASEFAMLY"/>
</dbReference>
<dbReference type="InterPro" id="IPR006179">
    <property type="entry name" value="5_nucleotidase/apyrase"/>
</dbReference>
<dbReference type="InterPro" id="IPR029052">
    <property type="entry name" value="Metallo-depent_PP-like"/>
</dbReference>
<dbReference type="GO" id="GO:0008253">
    <property type="term" value="F:5'-nucleotidase activity"/>
    <property type="evidence" value="ECO:0007669"/>
    <property type="project" value="TreeGrafter"/>
</dbReference>
<feature type="domain" description="5'-Nucleotidase C-terminal" evidence="4">
    <location>
        <begin position="364"/>
        <end position="523"/>
    </location>
</feature>
<dbReference type="InterPro" id="IPR036907">
    <property type="entry name" value="5'-Nucleotdase_C_sf"/>
</dbReference>
<feature type="signal peptide" evidence="2">
    <location>
        <begin position="1"/>
        <end position="27"/>
    </location>
</feature>
<evidence type="ECO:0000313" key="5">
    <source>
        <dbReference type="EMBL" id="MWA04541.1"/>
    </source>
</evidence>
<keyword evidence="1 2" id="KW-0732">Signal</keyword>
<dbReference type="Pfam" id="PF02872">
    <property type="entry name" value="5_nucleotid_C"/>
    <property type="match status" value="1"/>
</dbReference>
<dbReference type="GO" id="GO:0030288">
    <property type="term" value="C:outer membrane-bounded periplasmic space"/>
    <property type="evidence" value="ECO:0007669"/>
    <property type="project" value="TreeGrafter"/>
</dbReference>
<feature type="domain" description="Calcineurin-like phosphoesterase" evidence="3">
    <location>
        <begin position="36"/>
        <end position="283"/>
    </location>
</feature>
<feature type="chain" id="PRO_5026374094" evidence="2">
    <location>
        <begin position="28"/>
        <end position="559"/>
    </location>
</feature>
<reference evidence="5" key="1">
    <citation type="submission" date="2019-12" db="EMBL/GenBank/DDBJ databases">
        <title>Actinomadura physcomitrii sp. nov., a novel actinomycete isolated from moss [Physcomitrium sphaericum (Ludw) Fuernr].</title>
        <authorList>
            <person name="Zhuang X."/>
        </authorList>
    </citation>
    <scope>NUCLEOTIDE SEQUENCE [LARGE SCALE GENOMIC DNA]</scope>
    <source>
        <strain evidence="5">LD22</strain>
    </source>
</reference>
<dbReference type="InterPro" id="IPR008334">
    <property type="entry name" value="5'-Nucleotdase_C"/>
</dbReference>
<proteinExistence type="inferred from homology"/>
<organism evidence="5 6">
    <name type="scientific">Actinomadura physcomitrii</name>
    <dbReference type="NCBI Taxonomy" id="2650748"/>
    <lineage>
        <taxon>Bacteria</taxon>
        <taxon>Bacillati</taxon>
        <taxon>Actinomycetota</taxon>
        <taxon>Actinomycetes</taxon>
        <taxon>Streptosporangiales</taxon>
        <taxon>Thermomonosporaceae</taxon>
        <taxon>Actinomadura</taxon>
    </lineage>
</organism>
<keyword evidence="2" id="KW-0378">Hydrolase</keyword>
<evidence type="ECO:0000313" key="6">
    <source>
        <dbReference type="Proteomes" id="UP000462055"/>
    </source>
</evidence>
<evidence type="ECO:0000256" key="1">
    <source>
        <dbReference type="ARBA" id="ARBA00022729"/>
    </source>
</evidence>
<dbReference type="GO" id="GO:0008768">
    <property type="term" value="F:UDP-sugar diphosphatase activity"/>
    <property type="evidence" value="ECO:0007669"/>
    <property type="project" value="TreeGrafter"/>
</dbReference>
<dbReference type="Proteomes" id="UP000462055">
    <property type="component" value="Unassembled WGS sequence"/>
</dbReference>
<comment type="similarity">
    <text evidence="2">Belongs to the 5'-nucleotidase family.</text>
</comment>
<dbReference type="RefSeq" id="WP_151597053.1">
    <property type="nucleotide sequence ID" value="NZ_WBMS02000028.1"/>
</dbReference>
<dbReference type="InterPro" id="IPR006311">
    <property type="entry name" value="TAT_signal"/>
</dbReference>
<dbReference type="GO" id="GO:0000166">
    <property type="term" value="F:nucleotide binding"/>
    <property type="evidence" value="ECO:0007669"/>
    <property type="project" value="UniProtKB-KW"/>
</dbReference>
<evidence type="ECO:0000259" key="3">
    <source>
        <dbReference type="Pfam" id="PF00149"/>
    </source>
</evidence>
<comment type="caution">
    <text evidence="5">The sequence shown here is derived from an EMBL/GenBank/DDBJ whole genome shotgun (WGS) entry which is preliminary data.</text>
</comment>
<dbReference type="PANTHER" id="PTHR11575:SF24">
    <property type="entry name" value="5'-NUCLEOTIDASE"/>
    <property type="match status" value="1"/>
</dbReference>
<protein>
    <submittedName>
        <fullName evidence="5">Bifunctional metallophosphatase/5'-nucleotidase</fullName>
    </submittedName>
</protein>